<name>A0A6J5LNM4_9CAUD</name>
<reference evidence="1" key="1">
    <citation type="submission" date="2020-04" db="EMBL/GenBank/DDBJ databases">
        <authorList>
            <person name="Chiriac C."/>
            <person name="Salcher M."/>
            <person name="Ghai R."/>
            <person name="Kavagutti S V."/>
        </authorList>
    </citation>
    <scope>NUCLEOTIDE SEQUENCE</scope>
</reference>
<gene>
    <name evidence="1" type="ORF">UFOVP273_135</name>
</gene>
<proteinExistence type="predicted"/>
<organism evidence="1">
    <name type="scientific">uncultured Caudovirales phage</name>
    <dbReference type="NCBI Taxonomy" id="2100421"/>
    <lineage>
        <taxon>Viruses</taxon>
        <taxon>Duplodnaviria</taxon>
        <taxon>Heunggongvirae</taxon>
        <taxon>Uroviricota</taxon>
        <taxon>Caudoviricetes</taxon>
        <taxon>Peduoviridae</taxon>
        <taxon>Maltschvirus</taxon>
        <taxon>Maltschvirus maltsch</taxon>
    </lineage>
</organism>
<protein>
    <submittedName>
        <fullName evidence="1">Uncharacterized protein</fullName>
    </submittedName>
</protein>
<dbReference type="EMBL" id="LR796284">
    <property type="protein sequence ID" value="CAB4134516.1"/>
    <property type="molecule type" value="Genomic_DNA"/>
</dbReference>
<evidence type="ECO:0000313" key="1">
    <source>
        <dbReference type="EMBL" id="CAB4134516.1"/>
    </source>
</evidence>
<sequence>MAKNNNRIPVKWVRDKAKAAYEKQDHCHICGTDKDLELHHLASITLLLNAWSARKNYDISTDDGILAVRDEFISEHQKEIYDDVFTLCNKHHVALHSIYGKAPTVASAPKQRIWIAKQKAKYESGEVVEEAPLGLPHPSLSPFAKFYTRGTTEWPGTTTFCSLLNDPK</sequence>
<accession>A0A6J5LNM4</accession>